<evidence type="ECO:0000313" key="1">
    <source>
        <dbReference type="EMBL" id="KAF9653897.1"/>
    </source>
</evidence>
<evidence type="ECO:0000313" key="2">
    <source>
        <dbReference type="Proteomes" id="UP000886501"/>
    </source>
</evidence>
<gene>
    <name evidence="1" type="ORF">BDM02DRAFT_1110675</name>
</gene>
<dbReference type="Proteomes" id="UP000886501">
    <property type="component" value="Unassembled WGS sequence"/>
</dbReference>
<dbReference type="EMBL" id="MU117962">
    <property type="protein sequence ID" value="KAF9653897.1"/>
    <property type="molecule type" value="Genomic_DNA"/>
</dbReference>
<accession>A0ACB6ZW60</accession>
<sequence length="311" mass="34938">MDFFALLGTVISLYYLLKLADFVWFYFLRPSDGYKKYQRGPQSYALITGSTDGIGKSLAKDLYRKGFNVIVHGRDEKKLKATVDEIKALREDGIVESFIADVTSSSIDYADIAKRFDDLNITLLINNVGGTYLESKRFEEWSENDHLSVIRWNALFPTLLTRAFLPSLRKTSLSHPVLIVFNGSFSAEFAIPRIPLYTASKAFVHRLPSSLSADERFIAGQSNIEFMYLHTGSVQSNTITEPADFSRPTSDDYAAHIVKAFGSGREEVVPYIGHRIGLTIIHSLPSFILRGALKGEANKLFIMEAKKSKKE</sequence>
<comment type="caution">
    <text evidence="1">The sequence shown here is derived from an EMBL/GenBank/DDBJ whole genome shotgun (WGS) entry which is preliminary data.</text>
</comment>
<reference evidence="1" key="1">
    <citation type="submission" date="2019-10" db="EMBL/GenBank/DDBJ databases">
        <authorList>
            <consortium name="DOE Joint Genome Institute"/>
            <person name="Kuo A."/>
            <person name="Miyauchi S."/>
            <person name="Kiss E."/>
            <person name="Drula E."/>
            <person name="Kohler A."/>
            <person name="Sanchez-Garcia M."/>
            <person name="Andreopoulos B."/>
            <person name="Barry K.W."/>
            <person name="Bonito G."/>
            <person name="Buee M."/>
            <person name="Carver A."/>
            <person name="Chen C."/>
            <person name="Cichocki N."/>
            <person name="Clum A."/>
            <person name="Culley D."/>
            <person name="Crous P.W."/>
            <person name="Fauchery L."/>
            <person name="Girlanda M."/>
            <person name="Hayes R."/>
            <person name="Keri Z."/>
            <person name="Labutti K."/>
            <person name="Lipzen A."/>
            <person name="Lombard V."/>
            <person name="Magnuson J."/>
            <person name="Maillard F."/>
            <person name="Morin E."/>
            <person name="Murat C."/>
            <person name="Nolan M."/>
            <person name="Ohm R."/>
            <person name="Pangilinan J."/>
            <person name="Pereira M."/>
            <person name="Perotto S."/>
            <person name="Peter M."/>
            <person name="Riley R."/>
            <person name="Sitrit Y."/>
            <person name="Stielow B."/>
            <person name="Szollosi G."/>
            <person name="Zifcakova L."/>
            <person name="Stursova M."/>
            <person name="Spatafora J.W."/>
            <person name="Tedersoo L."/>
            <person name="Vaario L.-M."/>
            <person name="Yamada A."/>
            <person name="Yan M."/>
            <person name="Wang P."/>
            <person name="Xu J."/>
            <person name="Bruns T."/>
            <person name="Baldrian P."/>
            <person name="Vilgalys R."/>
            <person name="Henrissat B."/>
            <person name="Grigoriev I.V."/>
            <person name="Hibbett D."/>
            <person name="Nagy L.G."/>
            <person name="Martin F.M."/>
        </authorList>
    </citation>
    <scope>NUCLEOTIDE SEQUENCE</scope>
    <source>
        <strain evidence="1">P2</strain>
    </source>
</reference>
<reference evidence="1" key="2">
    <citation type="journal article" date="2020" name="Nat. Commun.">
        <title>Large-scale genome sequencing of mycorrhizal fungi provides insights into the early evolution of symbiotic traits.</title>
        <authorList>
            <person name="Miyauchi S."/>
            <person name="Kiss E."/>
            <person name="Kuo A."/>
            <person name="Drula E."/>
            <person name="Kohler A."/>
            <person name="Sanchez-Garcia M."/>
            <person name="Morin E."/>
            <person name="Andreopoulos B."/>
            <person name="Barry K.W."/>
            <person name="Bonito G."/>
            <person name="Buee M."/>
            <person name="Carver A."/>
            <person name="Chen C."/>
            <person name="Cichocki N."/>
            <person name="Clum A."/>
            <person name="Culley D."/>
            <person name="Crous P.W."/>
            <person name="Fauchery L."/>
            <person name="Girlanda M."/>
            <person name="Hayes R.D."/>
            <person name="Keri Z."/>
            <person name="LaButti K."/>
            <person name="Lipzen A."/>
            <person name="Lombard V."/>
            <person name="Magnuson J."/>
            <person name="Maillard F."/>
            <person name="Murat C."/>
            <person name="Nolan M."/>
            <person name="Ohm R.A."/>
            <person name="Pangilinan J."/>
            <person name="Pereira M.F."/>
            <person name="Perotto S."/>
            <person name="Peter M."/>
            <person name="Pfister S."/>
            <person name="Riley R."/>
            <person name="Sitrit Y."/>
            <person name="Stielow J.B."/>
            <person name="Szollosi G."/>
            <person name="Zifcakova L."/>
            <person name="Stursova M."/>
            <person name="Spatafora J.W."/>
            <person name="Tedersoo L."/>
            <person name="Vaario L.M."/>
            <person name="Yamada A."/>
            <person name="Yan M."/>
            <person name="Wang P."/>
            <person name="Xu J."/>
            <person name="Bruns T."/>
            <person name="Baldrian P."/>
            <person name="Vilgalys R."/>
            <person name="Dunand C."/>
            <person name="Henrissat B."/>
            <person name="Grigoriev I.V."/>
            <person name="Hibbett D."/>
            <person name="Nagy L.G."/>
            <person name="Martin F.M."/>
        </authorList>
    </citation>
    <scope>NUCLEOTIDE SEQUENCE</scope>
    <source>
        <strain evidence="1">P2</strain>
    </source>
</reference>
<protein>
    <submittedName>
        <fullName evidence="1">NAD(P)-binding protein</fullName>
    </submittedName>
</protein>
<name>A0ACB6ZW60_THEGA</name>
<organism evidence="1 2">
    <name type="scientific">Thelephora ganbajun</name>
    <name type="common">Ganba fungus</name>
    <dbReference type="NCBI Taxonomy" id="370292"/>
    <lineage>
        <taxon>Eukaryota</taxon>
        <taxon>Fungi</taxon>
        <taxon>Dikarya</taxon>
        <taxon>Basidiomycota</taxon>
        <taxon>Agaricomycotina</taxon>
        <taxon>Agaricomycetes</taxon>
        <taxon>Thelephorales</taxon>
        <taxon>Thelephoraceae</taxon>
        <taxon>Thelephora</taxon>
    </lineage>
</organism>
<proteinExistence type="predicted"/>
<keyword evidence="2" id="KW-1185">Reference proteome</keyword>